<proteinExistence type="inferred from homology"/>
<dbReference type="Gene3D" id="3.60.110.10">
    <property type="entry name" value="Carbon-nitrogen hydrolase"/>
    <property type="match status" value="1"/>
</dbReference>
<accession>D2RK67</accession>
<dbReference type="Pfam" id="PF00795">
    <property type="entry name" value="CN_hydrolase"/>
    <property type="match status" value="1"/>
</dbReference>
<keyword evidence="3" id="KW-0012">Acyltransferase</keyword>
<reference evidence="3 4" key="1">
    <citation type="journal article" date="2010" name="Stand. Genomic Sci.">
        <title>Complete genome sequence of Acidaminococcus fermentans type strain (VR4).</title>
        <authorList>
            <person name="Chang Y.J."/>
            <person name="Pukall R."/>
            <person name="Saunders E."/>
            <person name="Lapidus A."/>
            <person name="Copeland A."/>
            <person name="Nolan M."/>
            <person name="Glavina Del Rio T."/>
            <person name="Lucas S."/>
            <person name="Chen F."/>
            <person name="Tice H."/>
            <person name="Cheng J.F."/>
            <person name="Han C."/>
            <person name="Detter J.C."/>
            <person name="Bruce D."/>
            <person name="Goodwin L."/>
            <person name="Pitluck S."/>
            <person name="Mikhailova N."/>
            <person name="Liolios K."/>
            <person name="Pati A."/>
            <person name="Ivanova N."/>
            <person name="Mavromatis K."/>
            <person name="Chen A."/>
            <person name="Palaniappan K."/>
            <person name="Land M."/>
            <person name="Hauser L."/>
            <person name="Jeffries C.D."/>
            <person name="Brettin T."/>
            <person name="Rohde M."/>
            <person name="Goker M."/>
            <person name="Bristow J."/>
            <person name="Eisen J.A."/>
            <person name="Markowitz V."/>
            <person name="Hugenholtz P."/>
            <person name="Kyrpides N.C."/>
            <person name="Klenk H.P."/>
        </authorList>
    </citation>
    <scope>NUCLEOTIDE SEQUENCE [LARGE SCALE GENOMIC DNA]</scope>
    <source>
        <strain evidence="4">ATCC 25085 / DSM 20731 / CCUG 9996 / CIP 106432 / VR4</strain>
    </source>
</reference>
<dbReference type="PANTHER" id="PTHR23088">
    <property type="entry name" value="NITRILASE-RELATED"/>
    <property type="match status" value="1"/>
</dbReference>
<dbReference type="STRING" id="591001.Acfer_1100"/>
<dbReference type="AlphaFoldDB" id="D2RK67"/>
<sequence>MKVSVIQFERNEKYDVDANIAQMEQQIDLCKESSLIVLPEMWATGYYCFERYHHIEENNKIIDFLCRKAKETGAYIAGGTIIEKIEDQYYNSLPFISPEGKCIATYRKRNLVTFNSEEVKLIQNGKESTVVDTPFGRIGFAICYDVRFPKNFIEMTEKNVDIIVLSAAWSFPRLEHWCLLSQCRAIENVSYLLACNCVGTERGNVYFGHSAIYDPWGTKIAAAGIEKTIVSAEINPEHVQEIRKKFPVLRDRLQ</sequence>
<dbReference type="HOGENOM" id="CLU_030130_3_1_9"/>
<keyword evidence="3" id="KW-0808">Transferase</keyword>
<dbReference type="KEGG" id="afn:Acfer_1100"/>
<name>D2RK67_ACIFV</name>
<protein>
    <submittedName>
        <fullName evidence="3">Nitrilase/cyanide hydratase and apolipoprotein N-acyltransferase</fullName>
    </submittedName>
</protein>
<dbReference type="GeneID" id="78335826"/>
<evidence type="ECO:0000313" key="4">
    <source>
        <dbReference type="Proteomes" id="UP000001902"/>
    </source>
</evidence>
<evidence type="ECO:0000259" key="2">
    <source>
        <dbReference type="PROSITE" id="PS50263"/>
    </source>
</evidence>
<dbReference type="SUPFAM" id="SSF56317">
    <property type="entry name" value="Carbon-nitrogen hydrolase"/>
    <property type="match status" value="1"/>
</dbReference>
<dbReference type="GO" id="GO:0016746">
    <property type="term" value="F:acyltransferase activity"/>
    <property type="evidence" value="ECO:0007669"/>
    <property type="project" value="UniProtKB-KW"/>
</dbReference>
<evidence type="ECO:0000256" key="1">
    <source>
        <dbReference type="ARBA" id="ARBA00010613"/>
    </source>
</evidence>
<feature type="domain" description="CN hydrolase" evidence="2">
    <location>
        <begin position="1"/>
        <end position="236"/>
    </location>
</feature>
<keyword evidence="3" id="KW-0449">Lipoprotein</keyword>
<dbReference type="OrthoDB" id="9811121at2"/>
<dbReference type="PROSITE" id="PS50263">
    <property type="entry name" value="CN_HYDROLASE"/>
    <property type="match status" value="1"/>
</dbReference>
<dbReference type="eggNOG" id="COG0388">
    <property type="taxonomic scope" value="Bacteria"/>
</dbReference>
<evidence type="ECO:0000313" key="3">
    <source>
        <dbReference type="EMBL" id="ADB47469.1"/>
    </source>
</evidence>
<dbReference type="RefSeq" id="WP_012938458.1">
    <property type="nucleotide sequence ID" value="NC_013740.1"/>
</dbReference>
<dbReference type="PANTHER" id="PTHR23088:SF27">
    <property type="entry name" value="DEAMINATED GLUTATHIONE AMIDASE"/>
    <property type="match status" value="1"/>
</dbReference>
<gene>
    <name evidence="3" type="ordered locus">Acfer_1100</name>
</gene>
<dbReference type="Proteomes" id="UP000001902">
    <property type="component" value="Chromosome"/>
</dbReference>
<keyword evidence="4" id="KW-1185">Reference proteome</keyword>
<organism evidence="3 4">
    <name type="scientific">Acidaminococcus fermentans (strain ATCC 25085 / DSM 20731 / CCUG 9996 / CIP 106432 / VR4)</name>
    <dbReference type="NCBI Taxonomy" id="591001"/>
    <lineage>
        <taxon>Bacteria</taxon>
        <taxon>Bacillati</taxon>
        <taxon>Bacillota</taxon>
        <taxon>Negativicutes</taxon>
        <taxon>Acidaminococcales</taxon>
        <taxon>Acidaminococcaceae</taxon>
        <taxon>Acidaminococcus</taxon>
    </lineage>
</organism>
<dbReference type="EMBL" id="CP001859">
    <property type="protein sequence ID" value="ADB47469.1"/>
    <property type="molecule type" value="Genomic_DNA"/>
</dbReference>
<dbReference type="InterPro" id="IPR003010">
    <property type="entry name" value="C-N_Hydrolase"/>
</dbReference>
<dbReference type="InterPro" id="IPR036526">
    <property type="entry name" value="C-N_Hydrolase_sf"/>
</dbReference>
<comment type="similarity">
    <text evidence="1">Belongs to the carbon-nitrogen hydrolase superfamily. NIT1/NIT2 family.</text>
</comment>